<protein>
    <submittedName>
        <fullName evidence="1">Uncharacterized protein</fullName>
    </submittedName>
</protein>
<accession>A0A814EPD1</accession>
<keyword evidence="2" id="KW-1185">Reference proteome</keyword>
<organism evidence="1 2">
    <name type="scientific">Brachionus calyciflorus</name>
    <dbReference type="NCBI Taxonomy" id="104777"/>
    <lineage>
        <taxon>Eukaryota</taxon>
        <taxon>Metazoa</taxon>
        <taxon>Spiralia</taxon>
        <taxon>Gnathifera</taxon>
        <taxon>Rotifera</taxon>
        <taxon>Eurotatoria</taxon>
        <taxon>Monogononta</taxon>
        <taxon>Pseudotrocha</taxon>
        <taxon>Ploima</taxon>
        <taxon>Brachionidae</taxon>
        <taxon>Brachionus</taxon>
    </lineage>
</organism>
<evidence type="ECO:0000313" key="1">
    <source>
        <dbReference type="EMBL" id="CAF0974087.1"/>
    </source>
</evidence>
<comment type="caution">
    <text evidence="1">The sequence shown here is derived from an EMBL/GenBank/DDBJ whole genome shotgun (WGS) entry which is preliminary data.</text>
</comment>
<gene>
    <name evidence="1" type="ORF">OXX778_LOCUS15074</name>
</gene>
<sequence>MMNKLSVWFAYGLGNSDSSFMVRVDLNKCNDYDDLRNQVMKRKKNYQLYKYVLMKNSKLKHGNQFEKDFYVNNSPDNPIRIVKTDREALKILKNEAEDLCKKDTCYLWCSLDGYTPTKIKVNNLLNNLEDVQNELHLKFNISNRDSDKCFINEKQIKLSTKLDGIIKNNSYTNPIVFKRSRNFLRRCVCKNFR</sequence>
<dbReference type="EMBL" id="CAJNOC010003242">
    <property type="protein sequence ID" value="CAF0974087.1"/>
    <property type="molecule type" value="Genomic_DNA"/>
</dbReference>
<name>A0A814EPD1_9BILA</name>
<dbReference type="AlphaFoldDB" id="A0A814EPD1"/>
<evidence type="ECO:0000313" key="2">
    <source>
        <dbReference type="Proteomes" id="UP000663879"/>
    </source>
</evidence>
<proteinExistence type="predicted"/>
<reference evidence="1" key="1">
    <citation type="submission" date="2021-02" db="EMBL/GenBank/DDBJ databases">
        <authorList>
            <person name="Nowell W R."/>
        </authorList>
    </citation>
    <scope>NUCLEOTIDE SEQUENCE</scope>
    <source>
        <strain evidence="1">Ploen Becks lab</strain>
    </source>
</reference>
<dbReference type="Proteomes" id="UP000663879">
    <property type="component" value="Unassembled WGS sequence"/>
</dbReference>